<sequence>MKNMWHVGLSPQWPLTILIIDEAHTYFREYKGSDANHQTAGRADGGERPPGGGPGQEGPQVGTLVILISQKTTGDAIPTFIRDVYPIGLSFAQKTVEAAVAALGEDIRNWPDASPVTLYDPVYVRVAVMATQGRPGYTRIRTPYVSDADTALVAEATSHLTADPDLCLDAFLSSTGHTTVPRPSLAK</sequence>
<dbReference type="AlphaFoldDB" id="A0A7U3UWZ5"/>
<reference evidence="2 3" key="4">
    <citation type="journal article" date="2020" name="Sci. Rep.">
        <title>beta-carboline chemical signals induce reveromycin production through a LuxR family regulator in Streptomyces sp. SN-593.</title>
        <authorList>
            <person name="Panthee S."/>
            <person name="Kito N."/>
            <person name="Hayashi T."/>
            <person name="Shimizu T."/>
            <person name="Ishikawa J."/>
            <person name="Hamamoto H."/>
            <person name="Osada H."/>
            <person name="Takahashi S."/>
        </authorList>
    </citation>
    <scope>NUCLEOTIDE SEQUENCE [LARGE SCALE GENOMIC DNA]</scope>
    <source>
        <strain evidence="2 3">SN-593</strain>
    </source>
</reference>
<proteinExistence type="predicted"/>
<organism evidence="2 3">
    <name type="scientific">Actinacidiphila reveromycinica</name>
    <dbReference type="NCBI Taxonomy" id="659352"/>
    <lineage>
        <taxon>Bacteria</taxon>
        <taxon>Bacillati</taxon>
        <taxon>Actinomycetota</taxon>
        <taxon>Actinomycetes</taxon>
        <taxon>Kitasatosporales</taxon>
        <taxon>Streptomycetaceae</taxon>
        <taxon>Actinacidiphila</taxon>
    </lineage>
</organism>
<evidence type="ECO:0000313" key="3">
    <source>
        <dbReference type="Proteomes" id="UP000595703"/>
    </source>
</evidence>
<evidence type="ECO:0000313" key="2">
    <source>
        <dbReference type="EMBL" id="BBB00172.1"/>
    </source>
</evidence>
<accession>A0A7U3UWZ5</accession>
<reference evidence="2 3" key="3">
    <citation type="journal article" date="2011" name="Nat. Chem. Biol.">
        <title>Reveromycin A biosynthesis uses RevG and RevJ for stereospecific spiroacetal formation.</title>
        <authorList>
            <person name="Takahashi S."/>
            <person name="Toyoda A."/>
            <person name="Sekiyama Y."/>
            <person name="Takagi H."/>
            <person name="Nogawa T."/>
            <person name="Uramoto M."/>
            <person name="Suzuki R."/>
            <person name="Koshino H."/>
            <person name="Kumano T."/>
            <person name="Panthee S."/>
            <person name="Dairi T."/>
            <person name="Ishikawa J."/>
            <person name="Ikeda H."/>
            <person name="Sakaki Y."/>
            <person name="Osada H."/>
        </authorList>
    </citation>
    <scope>NUCLEOTIDE SEQUENCE [LARGE SCALE GENOMIC DNA]</scope>
    <source>
        <strain evidence="2 3">SN-593</strain>
    </source>
</reference>
<reference evidence="2 3" key="2">
    <citation type="journal article" date="2011" name="J. Antibiot.">
        <title>Furaquinocins I and J: novel polyketide isoprenoid hybrid compounds from Streptomyces reveromyceticus SN-593.</title>
        <authorList>
            <person name="Panthee S."/>
            <person name="Takahashi S."/>
            <person name="Takagi H."/>
            <person name="Nogawa T."/>
            <person name="Oowada E."/>
            <person name="Uramoto M."/>
            <person name="Osada H."/>
        </authorList>
    </citation>
    <scope>NUCLEOTIDE SEQUENCE [LARGE SCALE GENOMIC DNA]</scope>
    <source>
        <strain evidence="2 3">SN-593</strain>
    </source>
</reference>
<dbReference type="Proteomes" id="UP000595703">
    <property type="component" value="Chromosome"/>
</dbReference>
<keyword evidence="3" id="KW-1185">Reference proteome</keyword>
<feature type="region of interest" description="Disordered" evidence="1">
    <location>
        <begin position="35"/>
        <end position="60"/>
    </location>
</feature>
<name>A0A7U3UWZ5_9ACTN</name>
<protein>
    <submittedName>
        <fullName evidence="2">Uncharacterized protein</fullName>
    </submittedName>
</protein>
<dbReference type="EMBL" id="AP018365">
    <property type="protein sequence ID" value="BBB00172.1"/>
    <property type="molecule type" value="Genomic_DNA"/>
</dbReference>
<evidence type="ECO:0000256" key="1">
    <source>
        <dbReference type="SAM" id="MobiDB-lite"/>
    </source>
</evidence>
<reference evidence="2 3" key="1">
    <citation type="journal article" date="2010" name="J. Bacteriol.">
        <title>Biochemical characterization of a novel indole prenyltransferase from Streptomyces sp. SN-593.</title>
        <authorList>
            <person name="Takahashi S."/>
            <person name="Takagi H."/>
            <person name="Toyoda A."/>
            <person name="Uramoto M."/>
            <person name="Nogawa T."/>
            <person name="Ueki M."/>
            <person name="Sakaki Y."/>
            <person name="Osada H."/>
        </authorList>
    </citation>
    <scope>NUCLEOTIDE SEQUENCE [LARGE SCALE GENOMIC DNA]</scope>
    <source>
        <strain evidence="2 3">SN-593</strain>
    </source>
</reference>
<dbReference type="InterPro" id="IPR027417">
    <property type="entry name" value="P-loop_NTPase"/>
</dbReference>
<dbReference type="KEGG" id="arev:RVR_7122"/>
<dbReference type="Gene3D" id="3.40.50.300">
    <property type="entry name" value="P-loop containing nucleotide triphosphate hydrolases"/>
    <property type="match status" value="1"/>
</dbReference>
<gene>
    <name evidence="2" type="ORF">RVR_7122</name>
</gene>